<dbReference type="PRINTS" id="PR00111">
    <property type="entry name" value="ABHYDROLASE"/>
</dbReference>
<dbReference type="Gene3D" id="3.40.50.1820">
    <property type="entry name" value="alpha/beta hydrolase"/>
    <property type="match status" value="1"/>
</dbReference>
<dbReference type="InterPro" id="IPR050266">
    <property type="entry name" value="AB_hydrolase_sf"/>
</dbReference>
<dbReference type="GO" id="GO:0004519">
    <property type="term" value="F:endonuclease activity"/>
    <property type="evidence" value="ECO:0007669"/>
    <property type="project" value="UniProtKB-KW"/>
</dbReference>
<comment type="caution">
    <text evidence="3">The sequence shown here is derived from an EMBL/GenBank/DDBJ whole genome shotgun (WGS) entry which is preliminary data.</text>
</comment>
<evidence type="ECO:0000313" key="7">
    <source>
        <dbReference type="Proteomes" id="UP000072605"/>
    </source>
</evidence>
<protein>
    <submittedName>
        <fullName evidence="3">Alpha/beta hydrolase</fullName>
    </submittedName>
</protein>
<feature type="domain" description="AB hydrolase-1" evidence="2">
    <location>
        <begin position="23"/>
        <end position="262"/>
    </location>
</feature>
<keyword evidence="5" id="KW-0255">Endonuclease</keyword>
<evidence type="ECO:0000313" key="5">
    <source>
        <dbReference type="EMBL" id="MEI4460935.1"/>
    </source>
</evidence>
<dbReference type="EMBL" id="JBAWKY010000001">
    <property type="protein sequence ID" value="MEI4460935.1"/>
    <property type="molecule type" value="Genomic_DNA"/>
</dbReference>
<dbReference type="OrthoDB" id="9773293at2"/>
<dbReference type="InterPro" id="IPR000073">
    <property type="entry name" value="AB_hydrolase_1"/>
</dbReference>
<dbReference type="SUPFAM" id="SSF53474">
    <property type="entry name" value="alpha/beta-Hydrolases"/>
    <property type="match status" value="1"/>
</dbReference>
<sequence>MHYIAEWNGQRFEYRDSGSGPVILLIHGTQSDYREVYHVEKLIAAGYRVIVPSRPGYGQTPLQLADSPEALATFYSKWLASRQIKQYTVYGISAGGPTAIALAGMDPGVHALVLACAMTHRISLPYHRLLIQPVLQRPLQFIQWGLWTYVKDKIRKFPEEAAVRMVEMTSLLPRETIRTHISETDASLLYEVGLQNGPGRGVLFDITQDIERERLEAVTCPVLIVHSKSDRAVPFEHSEHARRSIPHAQFIESKSPGHLIWIGPSARRDERMIERFIAFNQMT</sequence>
<reference evidence="5 8" key="3">
    <citation type="submission" date="2023-12" db="EMBL/GenBank/DDBJ databases">
        <authorList>
            <person name="Easwaran N."/>
            <person name="Lazarus H.P.S."/>
        </authorList>
    </citation>
    <scope>NUCLEOTIDE SEQUENCE [LARGE SCALE GENOMIC DNA]</scope>
    <source>
        <strain evidence="5 8">VIT-2023</strain>
    </source>
</reference>
<keyword evidence="1 3" id="KW-0378">Hydrolase</keyword>
<dbReference type="GO" id="GO:0016787">
    <property type="term" value="F:hydrolase activity"/>
    <property type="evidence" value="ECO:0007669"/>
    <property type="project" value="UniProtKB-KW"/>
</dbReference>
<dbReference type="Pfam" id="PF12697">
    <property type="entry name" value="Abhydrolase_6"/>
    <property type="match status" value="1"/>
</dbReference>
<dbReference type="RefSeq" id="WP_055968118.1">
    <property type="nucleotide sequence ID" value="NZ_FMYN01000006.1"/>
</dbReference>
<dbReference type="PANTHER" id="PTHR43798">
    <property type="entry name" value="MONOACYLGLYCEROL LIPASE"/>
    <property type="match status" value="1"/>
</dbReference>
<organism evidence="3 6">
    <name type="scientific">Exiguobacterium indicum</name>
    <dbReference type="NCBI Taxonomy" id="296995"/>
    <lineage>
        <taxon>Bacteria</taxon>
        <taxon>Bacillati</taxon>
        <taxon>Bacillota</taxon>
        <taxon>Bacilli</taxon>
        <taxon>Bacillales</taxon>
        <taxon>Bacillales Family XII. Incertae Sedis</taxon>
        <taxon>Exiguobacterium</taxon>
    </lineage>
</organism>
<keyword evidence="5" id="KW-0540">Nuclease</keyword>
<evidence type="ECO:0000259" key="2">
    <source>
        <dbReference type="Pfam" id="PF12697"/>
    </source>
</evidence>
<dbReference type="Proteomes" id="UP001387110">
    <property type="component" value="Unassembled WGS sequence"/>
</dbReference>
<keyword evidence="8" id="KW-1185">Reference proteome</keyword>
<accession>A0A0V8GCP8</accession>
<dbReference type="InterPro" id="IPR029058">
    <property type="entry name" value="AB_hydrolase_fold"/>
</dbReference>
<evidence type="ECO:0000313" key="4">
    <source>
        <dbReference type="EMBL" id="KTR27733.1"/>
    </source>
</evidence>
<proteinExistence type="predicted"/>
<gene>
    <name evidence="3" type="ORF">AS033_15050</name>
    <name evidence="4" type="ORF">RSA11_03440</name>
    <name evidence="5" type="ORF">SZL87_00715</name>
</gene>
<dbReference type="GO" id="GO:0016020">
    <property type="term" value="C:membrane"/>
    <property type="evidence" value="ECO:0007669"/>
    <property type="project" value="TreeGrafter"/>
</dbReference>
<dbReference type="PANTHER" id="PTHR43798:SF31">
    <property type="entry name" value="AB HYDROLASE SUPERFAMILY PROTEIN YCLE"/>
    <property type="match status" value="1"/>
</dbReference>
<evidence type="ECO:0000256" key="1">
    <source>
        <dbReference type="ARBA" id="ARBA00022801"/>
    </source>
</evidence>
<evidence type="ECO:0000313" key="8">
    <source>
        <dbReference type="Proteomes" id="UP001387110"/>
    </source>
</evidence>
<reference evidence="3 6" key="1">
    <citation type="journal article" date="2015" name="Int. J. Syst. Evol. Microbiol.">
        <title>Exiguobacterium enclense sp. nov., isolated from sediment.</title>
        <authorList>
            <person name="Dastager S.G."/>
            <person name="Mawlankar R."/>
            <person name="Sonalkar V.V."/>
            <person name="Thorat M.N."/>
            <person name="Mual P."/>
            <person name="Verma A."/>
            <person name="Krishnamurthi S."/>
            <person name="Tang S.K."/>
            <person name="Li W.J."/>
        </authorList>
    </citation>
    <scope>NUCLEOTIDE SEQUENCE [LARGE SCALE GENOMIC DNA]</scope>
    <source>
        <strain evidence="3 6">NIO-1109</strain>
    </source>
</reference>
<evidence type="ECO:0000313" key="3">
    <source>
        <dbReference type="EMBL" id="KSU47970.1"/>
    </source>
</evidence>
<evidence type="ECO:0000313" key="6">
    <source>
        <dbReference type="Proteomes" id="UP000053797"/>
    </source>
</evidence>
<dbReference type="EMBL" id="LDQV01000012">
    <property type="protein sequence ID" value="KTR27733.1"/>
    <property type="molecule type" value="Genomic_DNA"/>
</dbReference>
<dbReference type="AlphaFoldDB" id="A0A0V8GCP8"/>
<name>A0A0V8GCP8_9BACL</name>
<dbReference type="Proteomes" id="UP000072605">
    <property type="component" value="Unassembled WGS sequence"/>
</dbReference>
<dbReference type="Proteomes" id="UP000053797">
    <property type="component" value="Unassembled WGS sequence"/>
</dbReference>
<reference evidence="4 7" key="2">
    <citation type="journal article" date="2016" name="Front. Microbiol.">
        <title>Genomic Resource of Rice Seed Associated Bacteria.</title>
        <authorList>
            <person name="Midha S."/>
            <person name="Bansal K."/>
            <person name="Sharma S."/>
            <person name="Kumar N."/>
            <person name="Patil P.P."/>
            <person name="Chaudhry V."/>
            <person name="Patil P.B."/>
        </authorList>
    </citation>
    <scope>NUCLEOTIDE SEQUENCE [LARGE SCALE GENOMIC DNA]</scope>
    <source>
        <strain evidence="4 7">RSA11</strain>
    </source>
</reference>
<dbReference type="EMBL" id="LNQL01000006">
    <property type="protein sequence ID" value="KSU47970.1"/>
    <property type="molecule type" value="Genomic_DNA"/>
</dbReference>